<organism evidence="2 3">
    <name type="scientific">Candidatus Magnetobacterium casense</name>
    <dbReference type="NCBI Taxonomy" id="1455061"/>
    <lineage>
        <taxon>Bacteria</taxon>
        <taxon>Pseudomonadati</taxon>
        <taxon>Nitrospirota</taxon>
        <taxon>Thermodesulfovibrionia</taxon>
        <taxon>Thermodesulfovibrionales</taxon>
        <taxon>Candidatus Magnetobacteriaceae</taxon>
        <taxon>Candidatus Magnetobacterium</taxon>
    </lineage>
</organism>
<name>A0ABS6RZV5_9BACT</name>
<dbReference type="EMBL" id="JABXWD010000202">
    <property type="protein sequence ID" value="MBV6342150.1"/>
    <property type="molecule type" value="Genomic_DNA"/>
</dbReference>
<feature type="domain" description="Dinitrogenase iron-molybdenum cofactor biosynthesis" evidence="1">
    <location>
        <begin position="10"/>
        <end position="40"/>
    </location>
</feature>
<evidence type="ECO:0000313" key="3">
    <source>
        <dbReference type="Proteomes" id="UP001196980"/>
    </source>
</evidence>
<dbReference type="RefSeq" id="WP_218252771.1">
    <property type="nucleotide sequence ID" value="NZ_JABXWD010000202.1"/>
</dbReference>
<evidence type="ECO:0000313" key="2">
    <source>
        <dbReference type="EMBL" id="MBV6342150.1"/>
    </source>
</evidence>
<gene>
    <name evidence="2" type="ORF">HWQ67_11190</name>
</gene>
<accession>A0ABS6RZV5</accession>
<comment type="caution">
    <text evidence="2">The sequence shown here is derived from an EMBL/GenBank/DDBJ whole genome shotgun (WGS) entry which is preliminary data.</text>
</comment>
<reference evidence="2 3" key="1">
    <citation type="journal article" date="2020" name="J Geophys Res Biogeosci">
        <title>Magnetotaxis as an Adaptation to Enable Bacterial Shuttling of Microbial Sulfur and Sulfur Cycling Across Aquatic Oxic#Anoxic Interfaces.</title>
        <authorList>
            <person name="Li J."/>
            <person name="Liu P."/>
            <person name="Wang J."/>
            <person name="Roberts A.P."/>
            <person name="Pan Y."/>
        </authorList>
    </citation>
    <scope>NUCLEOTIDE SEQUENCE [LARGE SCALE GENOMIC DNA]</scope>
    <source>
        <strain evidence="2 3">MYR-1_YQ</strain>
    </source>
</reference>
<evidence type="ECO:0000259" key="1">
    <source>
        <dbReference type="Pfam" id="PF02579"/>
    </source>
</evidence>
<protein>
    <recommendedName>
        <fullName evidence="1">Dinitrogenase iron-molybdenum cofactor biosynthesis domain-containing protein</fullName>
    </recommendedName>
</protein>
<dbReference type="Proteomes" id="UP001196980">
    <property type="component" value="Unassembled WGS sequence"/>
</dbReference>
<keyword evidence="3" id="KW-1185">Reference proteome</keyword>
<sequence length="48" mass="5311">MIRVAFATTDGSVINEHFGRSGMFSIYEIDSEGYGFVETRVFATRSAS</sequence>
<dbReference type="Pfam" id="PF02579">
    <property type="entry name" value="Nitro_FeMo-Co"/>
    <property type="match status" value="1"/>
</dbReference>
<dbReference type="InterPro" id="IPR003731">
    <property type="entry name" value="Di-Nase_FeMo-co_biosynth"/>
</dbReference>
<proteinExistence type="predicted"/>